<accession>A0A6A6HIP1</accession>
<protein>
    <submittedName>
        <fullName evidence="2">Uncharacterized protein</fullName>
    </submittedName>
</protein>
<reference evidence="2" key="1">
    <citation type="journal article" date="2020" name="Stud. Mycol.">
        <title>101 Dothideomycetes genomes: a test case for predicting lifestyles and emergence of pathogens.</title>
        <authorList>
            <person name="Haridas S."/>
            <person name="Albert R."/>
            <person name="Binder M."/>
            <person name="Bloem J."/>
            <person name="Labutti K."/>
            <person name="Salamov A."/>
            <person name="Andreopoulos B."/>
            <person name="Baker S."/>
            <person name="Barry K."/>
            <person name="Bills G."/>
            <person name="Bluhm B."/>
            <person name="Cannon C."/>
            <person name="Castanera R."/>
            <person name="Culley D."/>
            <person name="Daum C."/>
            <person name="Ezra D."/>
            <person name="Gonzalez J."/>
            <person name="Henrissat B."/>
            <person name="Kuo A."/>
            <person name="Liang C."/>
            <person name="Lipzen A."/>
            <person name="Lutzoni F."/>
            <person name="Magnuson J."/>
            <person name="Mondo S."/>
            <person name="Nolan M."/>
            <person name="Ohm R."/>
            <person name="Pangilinan J."/>
            <person name="Park H.-J."/>
            <person name="Ramirez L."/>
            <person name="Alfaro M."/>
            <person name="Sun H."/>
            <person name="Tritt A."/>
            <person name="Yoshinaga Y."/>
            <person name="Zwiers L.-H."/>
            <person name="Turgeon B."/>
            <person name="Goodwin S."/>
            <person name="Spatafora J."/>
            <person name="Crous P."/>
            <person name="Grigoriev I."/>
        </authorList>
    </citation>
    <scope>NUCLEOTIDE SEQUENCE</scope>
    <source>
        <strain evidence="2">Tuck. ex Michener</strain>
    </source>
</reference>
<keyword evidence="1" id="KW-0472">Membrane</keyword>
<keyword evidence="1" id="KW-0812">Transmembrane</keyword>
<keyword evidence="1" id="KW-1133">Transmembrane helix</keyword>
<evidence type="ECO:0000313" key="2">
    <source>
        <dbReference type="EMBL" id="KAF2237689.1"/>
    </source>
</evidence>
<name>A0A6A6HIP1_VIRVR</name>
<dbReference type="EMBL" id="ML991779">
    <property type="protein sequence ID" value="KAF2237689.1"/>
    <property type="molecule type" value="Genomic_DNA"/>
</dbReference>
<keyword evidence="3" id="KW-1185">Reference proteome</keyword>
<sequence>MQRLFPKGAHRVSFYGILPPFAWQHFNNNKISSMTGSNTHLSAIVTDRLASQARNMSTLAKRAKRPTSENLHWSPETVKFRGETPSRIFRDIAIAREEIVKANLKLHSPSRNIQNVIDHDLHTIQRLAIVLLNLRSMNAQIHAVREGRTIKFRRWYEDNSVFALYGILYLGLIVLFLCVVIKPRKSL</sequence>
<proteinExistence type="predicted"/>
<evidence type="ECO:0000256" key="1">
    <source>
        <dbReference type="SAM" id="Phobius"/>
    </source>
</evidence>
<dbReference type="Proteomes" id="UP000800092">
    <property type="component" value="Unassembled WGS sequence"/>
</dbReference>
<gene>
    <name evidence="2" type="ORF">EV356DRAFT_383497</name>
</gene>
<feature type="transmembrane region" description="Helical" evidence="1">
    <location>
        <begin position="162"/>
        <end position="181"/>
    </location>
</feature>
<dbReference type="AlphaFoldDB" id="A0A6A6HIP1"/>
<evidence type="ECO:0000313" key="3">
    <source>
        <dbReference type="Proteomes" id="UP000800092"/>
    </source>
</evidence>
<organism evidence="2 3">
    <name type="scientific">Viridothelium virens</name>
    <name type="common">Speckled blister lichen</name>
    <name type="synonym">Trypethelium virens</name>
    <dbReference type="NCBI Taxonomy" id="1048519"/>
    <lineage>
        <taxon>Eukaryota</taxon>
        <taxon>Fungi</taxon>
        <taxon>Dikarya</taxon>
        <taxon>Ascomycota</taxon>
        <taxon>Pezizomycotina</taxon>
        <taxon>Dothideomycetes</taxon>
        <taxon>Dothideomycetes incertae sedis</taxon>
        <taxon>Trypetheliales</taxon>
        <taxon>Trypetheliaceae</taxon>
        <taxon>Viridothelium</taxon>
    </lineage>
</organism>